<dbReference type="EMBL" id="CP041046">
    <property type="protein sequence ID" value="QDE39533.1"/>
    <property type="molecule type" value="Genomic_DNA"/>
</dbReference>
<gene>
    <name evidence="3" type="primary">pilV</name>
    <name evidence="3" type="ORF">FIV34_10125</name>
</gene>
<dbReference type="InterPro" id="IPR013362">
    <property type="entry name" value="Pilus_4_PilV"/>
</dbReference>
<evidence type="ECO:0000313" key="3">
    <source>
        <dbReference type="EMBL" id="QDE39533.1"/>
    </source>
</evidence>
<dbReference type="InterPro" id="IPR054402">
    <property type="entry name" value="Tt1218-like_dom"/>
</dbReference>
<feature type="transmembrane region" description="Helical" evidence="1">
    <location>
        <begin position="36"/>
        <end position="58"/>
    </location>
</feature>
<keyword evidence="1" id="KW-1133">Transmembrane helix</keyword>
<keyword evidence="1" id="KW-0812">Transmembrane</keyword>
<protein>
    <submittedName>
        <fullName evidence="3">Type IV pilus modification protein PilV</fullName>
    </submittedName>
</protein>
<evidence type="ECO:0000256" key="1">
    <source>
        <dbReference type="SAM" id="Phobius"/>
    </source>
</evidence>
<dbReference type="Pfam" id="PF22150">
    <property type="entry name" value="Tt1218-like"/>
    <property type="match status" value="1"/>
</dbReference>
<dbReference type="KEGG" id="lpy:FIV34_10125"/>
<keyword evidence="1" id="KW-0472">Membrane</keyword>
<keyword evidence="4" id="KW-1185">Reference proteome</keyword>
<feature type="domain" description="Type IV pilin Tt1218-like" evidence="2">
    <location>
        <begin position="61"/>
        <end position="122"/>
    </location>
</feature>
<name>A0A4Y5Z537_9GAMM</name>
<dbReference type="NCBIfam" id="TIGR02523">
    <property type="entry name" value="type_IV_pilV"/>
    <property type="match status" value="1"/>
</dbReference>
<dbReference type="AlphaFoldDB" id="A0A4Y5Z537"/>
<reference evidence="3 4" key="1">
    <citation type="submission" date="2019-06" db="EMBL/GenBank/DDBJ databases">
        <title>A complete genome sequence for Luteibacter pinisoli MAH-14.</title>
        <authorList>
            <person name="Baltrus D.A."/>
        </authorList>
    </citation>
    <scope>NUCLEOTIDE SEQUENCE [LARGE SCALE GENOMIC DNA]</scope>
    <source>
        <strain evidence="3 4">MAH-14</strain>
    </source>
</reference>
<evidence type="ECO:0000259" key="2">
    <source>
        <dbReference type="Pfam" id="PF22150"/>
    </source>
</evidence>
<organism evidence="3 4">
    <name type="scientific">Luteibacter pinisoli</name>
    <dbReference type="NCBI Taxonomy" id="2589080"/>
    <lineage>
        <taxon>Bacteria</taxon>
        <taxon>Pseudomonadati</taxon>
        <taxon>Pseudomonadota</taxon>
        <taxon>Gammaproteobacteria</taxon>
        <taxon>Lysobacterales</taxon>
        <taxon>Rhodanobacteraceae</taxon>
        <taxon>Luteibacter</taxon>
    </lineage>
</organism>
<accession>A0A4Y5Z537</accession>
<dbReference type="OrthoDB" id="8547299at2"/>
<dbReference type="Proteomes" id="UP000316093">
    <property type="component" value="Chromosome"/>
</dbReference>
<evidence type="ECO:0000313" key="4">
    <source>
        <dbReference type="Proteomes" id="UP000316093"/>
    </source>
</evidence>
<proteinExistence type="predicted"/>
<sequence length="193" mass="20918">MLANARIRHARIESFHHRRGCMSSPLRARGASLVEVLIAVLVFGVGIIGLAGLLIISFRSNQVGYLRTQAEFIAMGMADRMRANPLGVWSGAYDSASYPLTVTQDCTKTAACTPADLAKRDQAQWSSQLTTFLPNSSASIACTKGVTADATQLQMRPPYAGNCVMKITWIERTAADSATSTVKAQTYAWNFQP</sequence>